<reference evidence="1 2" key="1">
    <citation type="journal article" date="2015" name="Genome Biol.">
        <title>Comparative genomics of Steinernema reveals deeply conserved gene regulatory networks.</title>
        <authorList>
            <person name="Dillman A.R."/>
            <person name="Macchietto M."/>
            <person name="Porter C.F."/>
            <person name="Rogers A."/>
            <person name="Williams B."/>
            <person name="Antoshechkin I."/>
            <person name="Lee M.M."/>
            <person name="Goodwin Z."/>
            <person name="Lu X."/>
            <person name="Lewis E.E."/>
            <person name="Goodrich-Blair H."/>
            <person name="Stock S.P."/>
            <person name="Adams B.J."/>
            <person name="Sternberg P.W."/>
            <person name="Mortazavi A."/>
        </authorList>
    </citation>
    <scope>NUCLEOTIDE SEQUENCE [LARGE SCALE GENOMIC DNA]</scope>
    <source>
        <strain evidence="1 2">ALL</strain>
    </source>
</reference>
<sequence length="301" mass="34690">MRSSKQFGVISTLFVKFKPIRPVSLNHFLREVFNLLAVYGAVFKGDSKKQRSIYHFFSRSFRVHFTIARIRRSLHASVLQFSSPIMDSVPFLFIGRVFSLLPLDPQTSQDELAPLGGLSAFKKFASEEEVGLLEGPNKDTSDLSVDIRATSDDYFDITFQYCSGYGQEIEDFTLKMIKKSRPYWLKFNNVKMTPNCFQLLMDYWDKWTPDGHQLTLISCTRTFSKDRLLQVLNGWLSGQGGQVLIIPNTDYSYFNLFCEKLEIKEPNWKIATTDEISYSPPSSGTHHILTHRRKSLSEFDI</sequence>
<accession>A0A4U5M3S2</accession>
<dbReference type="AlphaFoldDB" id="A0A4U5M3S2"/>
<organism evidence="1 2">
    <name type="scientific">Steinernema carpocapsae</name>
    <name type="common">Entomopathogenic nematode</name>
    <dbReference type="NCBI Taxonomy" id="34508"/>
    <lineage>
        <taxon>Eukaryota</taxon>
        <taxon>Metazoa</taxon>
        <taxon>Ecdysozoa</taxon>
        <taxon>Nematoda</taxon>
        <taxon>Chromadorea</taxon>
        <taxon>Rhabditida</taxon>
        <taxon>Tylenchina</taxon>
        <taxon>Panagrolaimomorpha</taxon>
        <taxon>Strongyloidoidea</taxon>
        <taxon>Steinernematidae</taxon>
        <taxon>Steinernema</taxon>
    </lineage>
</organism>
<dbReference type="Proteomes" id="UP000298663">
    <property type="component" value="Unassembled WGS sequence"/>
</dbReference>
<comment type="caution">
    <text evidence="1">The sequence shown here is derived from an EMBL/GenBank/DDBJ whole genome shotgun (WGS) entry which is preliminary data.</text>
</comment>
<reference evidence="1 2" key="2">
    <citation type="journal article" date="2019" name="G3 (Bethesda)">
        <title>Hybrid Assembly of the Genome of the Entomopathogenic Nematode Steinernema carpocapsae Identifies the X-Chromosome.</title>
        <authorList>
            <person name="Serra L."/>
            <person name="Macchietto M."/>
            <person name="Macias-Munoz A."/>
            <person name="McGill C.J."/>
            <person name="Rodriguez I.M."/>
            <person name="Rodriguez B."/>
            <person name="Murad R."/>
            <person name="Mortazavi A."/>
        </authorList>
    </citation>
    <scope>NUCLEOTIDE SEQUENCE [LARGE SCALE GENOMIC DNA]</scope>
    <source>
        <strain evidence="1 2">ALL</strain>
    </source>
</reference>
<gene>
    <name evidence="1" type="ORF">L596_027256</name>
</gene>
<name>A0A4U5M3S2_STECR</name>
<dbReference type="EMBL" id="AZBU02000010">
    <property type="protein sequence ID" value="TKR63421.1"/>
    <property type="molecule type" value="Genomic_DNA"/>
</dbReference>
<proteinExistence type="predicted"/>
<keyword evidence="2" id="KW-1185">Reference proteome</keyword>
<evidence type="ECO:0000313" key="1">
    <source>
        <dbReference type="EMBL" id="TKR63421.1"/>
    </source>
</evidence>
<evidence type="ECO:0000313" key="2">
    <source>
        <dbReference type="Proteomes" id="UP000298663"/>
    </source>
</evidence>
<protein>
    <submittedName>
        <fullName evidence="1">Uncharacterized protein</fullName>
    </submittedName>
</protein>